<reference evidence="3 4" key="2">
    <citation type="journal article" date="2016" name="Science">
        <title>A bacterium that degrades and assimilates poly(ethylene terephthalate).</title>
        <authorList>
            <person name="Yoshida S."/>
            <person name="Hiraga K."/>
            <person name="Takehana T."/>
            <person name="Taniguchi I."/>
            <person name="Yamaji H."/>
            <person name="Maeda Y."/>
            <person name="Toyohara K."/>
            <person name="Miyamoto K."/>
            <person name="Kimura Y."/>
            <person name="Oda K."/>
        </authorList>
    </citation>
    <scope>NUCLEOTIDE SEQUENCE [LARGE SCALE GENOMIC DNA]</scope>
    <source>
        <strain evidence="4">NBRC 110686 / TISTR 2288 / 201-F6</strain>
    </source>
</reference>
<comment type="caution">
    <text evidence="3">The sequence shown here is derived from an EMBL/GenBank/DDBJ whole genome shotgun (WGS) entry which is preliminary data.</text>
</comment>
<dbReference type="Proteomes" id="UP000037660">
    <property type="component" value="Unassembled WGS sequence"/>
</dbReference>
<evidence type="ECO:0000313" key="4">
    <source>
        <dbReference type="Proteomes" id="UP000037660"/>
    </source>
</evidence>
<dbReference type="AlphaFoldDB" id="A0A0K8NVU7"/>
<organism evidence="3 4">
    <name type="scientific">Piscinibacter sakaiensis</name>
    <name type="common">Ideonella sakaiensis</name>
    <dbReference type="NCBI Taxonomy" id="1547922"/>
    <lineage>
        <taxon>Bacteria</taxon>
        <taxon>Pseudomonadati</taxon>
        <taxon>Pseudomonadota</taxon>
        <taxon>Betaproteobacteria</taxon>
        <taxon>Burkholderiales</taxon>
        <taxon>Sphaerotilaceae</taxon>
        <taxon>Piscinibacter</taxon>
    </lineage>
</organism>
<protein>
    <submittedName>
        <fullName evidence="3">Uncharacterized protein</fullName>
    </submittedName>
</protein>
<accession>A0A0K8NVU7</accession>
<feature type="region of interest" description="Disordered" evidence="1">
    <location>
        <begin position="35"/>
        <end position="60"/>
    </location>
</feature>
<evidence type="ECO:0000256" key="2">
    <source>
        <dbReference type="SAM" id="Phobius"/>
    </source>
</evidence>
<reference evidence="4" key="1">
    <citation type="submission" date="2015-07" db="EMBL/GenBank/DDBJ databases">
        <title>Discovery of a poly(ethylene terephthalate assimilation.</title>
        <authorList>
            <person name="Yoshida S."/>
            <person name="Hiraga K."/>
            <person name="Takehana T."/>
            <person name="Taniguchi I."/>
            <person name="Yamaji H."/>
            <person name="Maeda Y."/>
            <person name="Toyohara K."/>
            <person name="Miyamoto K."/>
            <person name="Kimura Y."/>
            <person name="Oda K."/>
        </authorList>
    </citation>
    <scope>NUCLEOTIDE SEQUENCE [LARGE SCALE GENOMIC DNA]</scope>
    <source>
        <strain evidence="4">NBRC 110686 / TISTR 2288 / 201-F6</strain>
    </source>
</reference>
<keyword evidence="2" id="KW-0812">Transmembrane</keyword>
<name>A0A0K8NVU7_PISS1</name>
<gene>
    <name evidence="3" type="ORF">ISF6_4579</name>
</gene>
<evidence type="ECO:0000313" key="3">
    <source>
        <dbReference type="EMBL" id="GAP34404.1"/>
    </source>
</evidence>
<dbReference type="RefSeq" id="WP_054018531.1">
    <property type="nucleotide sequence ID" value="NZ_BBYR01000007.1"/>
</dbReference>
<keyword evidence="4" id="KW-1185">Reference proteome</keyword>
<dbReference type="EMBL" id="BBYR01000007">
    <property type="protein sequence ID" value="GAP34404.1"/>
    <property type="molecule type" value="Genomic_DNA"/>
</dbReference>
<evidence type="ECO:0000256" key="1">
    <source>
        <dbReference type="SAM" id="MobiDB-lite"/>
    </source>
</evidence>
<keyword evidence="2" id="KW-0472">Membrane</keyword>
<sequence>MSGGALGLIELLLVFGVVIGWGVRELVLLERAKRARRDAAPPPGDGARAPAAAPPPDAGP</sequence>
<keyword evidence="2" id="KW-1133">Transmembrane helix</keyword>
<proteinExistence type="predicted"/>
<dbReference type="STRING" id="1547922.ISF6_4579"/>
<feature type="transmembrane region" description="Helical" evidence="2">
    <location>
        <begin position="6"/>
        <end position="27"/>
    </location>
</feature>